<feature type="domain" description="Insertion element IS402-like" evidence="2">
    <location>
        <begin position="1"/>
        <end position="40"/>
    </location>
</feature>
<accession>A0A5C7FS65</accession>
<keyword evidence="4" id="KW-1185">Reference proteome</keyword>
<dbReference type="InterPro" id="IPR025161">
    <property type="entry name" value="IS402-like_dom"/>
</dbReference>
<protein>
    <submittedName>
        <fullName evidence="3">IS5 family transposase</fullName>
    </submittedName>
</protein>
<dbReference type="EMBL" id="VOXD01000015">
    <property type="protein sequence ID" value="TXF89267.1"/>
    <property type="molecule type" value="Genomic_DNA"/>
</dbReference>
<dbReference type="PANTHER" id="PTHR30007">
    <property type="entry name" value="PHP DOMAIN PROTEIN"/>
    <property type="match status" value="1"/>
</dbReference>
<dbReference type="GO" id="GO:0006313">
    <property type="term" value="P:DNA transposition"/>
    <property type="evidence" value="ECO:0007669"/>
    <property type="project" value="InterPro"/>
</dbReference>
<evidence type="ECO:0000313" key="4">
    <source>
        <dbReference type="Proteomes" id="UP000321907"/>
    </source>
</evidence>
<reference evidence="3 4" key="1">
    <citation type="submission" date="2019-08" db="EMBL/GenBank/DDBJ databases">
        <title>Lewinella sp. strain SSH13 Genome sequencing and assembly.</title>
        <authorList>
            <person name="Kim I."/>
        </authorList>
    </citation>
    <scope>NUCLEOTIDE SEQUENCE [LARGE SCALE GENOMIC DNA]</scope>
    <source>
        <strain evidence="3 4">SSH13</strain>
    </source>
</reference>
<proteinExistence type="predicted"/>
<sequence length="227" mass="26201">MLWLVRTGTQWRNLPDQFPPYRSVFYHFNKWSKNGTIETLNDGLNRLERKVVHDREDSPSLLLVDAQSVRLTPMIGTHRGIDGGKWVNGRKRSILTDTLGRTWRVNVHAANIHDGIAGRDLVYPDFRTQMPRAAKVLGDNAYRGQFADLMNQLDTVVFECPSRPEGSKGFVVEAKRWVVERSFAWMNFYRRITKDLEQTIENSASFILMANIQMVLSSIQKKLDSNF</sequence>
<dbReference type="Proteomes" id="UP000321907">
    <property type="component" value="Unassembled WGS sequence"/>
</dbReference>
<organism evidence="3 4">
    <name type="scientific">Neolewinella aurantiaca</name>
    <dbReference type="NCBI Taxonomy" id="2602767"/>
    <lineage>
        <taxon>Bacteria</taxon>
        <taxon>Pseudomonadati</taxon>
        <taxon>Bacteroidota</taxon>
        <taxon>Saprospiria</taxon>
        <taxon>Saprospirales</taxon>
        <taxon>Lewinellaceae</taxon>
        <taxon>Neolewinella</taxon>
    </lineage>
</organism>
<dbReference type="GO" id="GO:0004803">
    <property type="term" value="F:transposase activity"/>
    <property type="evidence" value="ECO:0007669"/>
    <property type="project" value="InterPro"/>
</dbReference>
<dbReference type="NCBIfam" id="NF033580">
    <property type="entry name" value="transpos_IS5_3"/>
    <property type="match status" value="1"/>
</dbReference>
<evidence type="ECO:0000313" key="3">
    <source>
        <dbReference type="EMBL" id="TXF89267.1"/>
    </source>
</evidence>
<dbReference type="Pfam" id="PF01609">
    <property type="entry name" value="DDE_Tnp_1"/>
    <property type="match status" value="1"/>
</dbReference>
<dbReference type="GO" id="GO:0003677">
    <property type="term" value="F:DNA binding"/>
    <property type="evidence" value="ECO:0007669"/>
    <property type="project" value="InterPro"/>
</dbReference>
<name>A0A5C7FS65_9BACT</name>
<evidence type="ECO:0000259" key="2">
    <source>
        <dbReference type="Pfam" id="PF13340"/>
    </source>
</evidence>
<comment type="caution">
    <text evidence="3">The sequence shown here is derived from an EMBL/GenBank/DDBJ whole genome shotgun (WGS) entry which is preliminary data.</text>
</comment>
<feature type="domain" description="Transposase IS4-like" evidence="1">
    <location>
        <begin position="59"/>
        <end position="208"/>
    </location>
</feature>
<evidence type="ECO:0000259" key="1">
    <source>
        <dbReference type="Pfam" id="PF01609"/>
    </source>
</evidence>
<dbReference type="InterPro" id="IPR002559">
    <property type="entry name" value="Transposase_11"/>
</dbReference>
<dbReference type="PANTHER" id="PTHR30007:SF0">
    <property type="entry name" value="TRANSPOSASE"/>
    <property type="match status" value="1"/>
</dbReference>
<dbReference type="Pfam" id="PF13340">
    <property type="entry name" value="DUF4096"/>
    <property type="match status" value="1"/>
</dbReference>
<gene>
    <name evidence="3" type="ORF">FUA23_10980</name>
</gene>
<dbReference type="OrthoDB" id="1270539at2"/>
<dbReference type="AlphaFoldDB" id="A0A5C7FS65"/>